<keyword evidence="1" id="KW-0808">Transferase</keyword>
<proteinExistence type="predicted"/>
<dbReference type="Gene3D" id="3.20.170.40">
    <property type="entry name" value="Rifampin ADP-ribosyltransferase domain"/>
    <property type="match status" value="1"/>
</dbReference>
<dbReference type="InterPro" id="IPR038611">
    <property type="entry name" value="Arr_sf"/>
</dbReference>
<sequence length="38" mass="4379">MWIVGELTDWVGHPPEQLAAMRQGLEELRRKGLAVIYD</sequence>
<name>A0QRS7_MYCS2</name>
<dbReference type="PaxDb" id="246196-MSMEI_1188"/>
<dbReference type="AlphaFoldDB" id="A0QRS7"/>
<dbReference type="PATRIC" id="fig|246196.19.peg.1219"/>
<dbReference type="EMBL" id="CP000480">
    <property type="protein sequence ID" value="ABK70454.1"/>
    <property type="molecule type" value="Genomic_DNA"/>
</dbReference>
<dbReference type="OrthoDB" id="5509356at2"/>
<evidence type="ECO:0000313" key="2">
    <source>
        <dbReference type="Proteomes" id="UP000000757"/>
    </source>
</evidence>
<keyword evidence="2" id="KW-1185">Reference proteome</keyword>
<dbReference type="GO" id="GO:0016740">
    <property type="term" value="F:transferase activity"/>
    <property type="evidence" value="ECO:0007669"/>
    <property type="project" value="UniProtKB-KW"/>
</dbReference>
<protein>
    <submittedName>
        <fullName evidence="1">Rifampin ADP-ribosyl transferase</fullName>
    </submittedName>
</protein>
<gene>
    <name evidence="1" type="ordered locus">MSMEG_1224</name>
</gene>
<evidence type="ECO:0000313" key="1">
    <source>
        <dbReference type="EMBL" id="ABK70454.1"/>
    </source>
</evidence>
<accession>A0QRS7</accession>
<organism evidence="1 2">
    <name type="scientific">Mycolicibacterium smegmatis (strain ATCC 700084 / mc(2)155)</name>
    <name type="common">Mycobacterium smegmatis</name>
    <dbReference type="NCBI Taxonomy" id="246196"/>
    <lineage>
        <taxon>Bacteria</taxon>
        <taxon>Bacillati</taxon>
        <taxon>Actinomycetota</taxon>
        <taxon>Actinomycetes</taxon>
        <taxon>Mycobacteriales</taxon>
        <taxon>Mycobacteriaceae</taxon>
        <taxon>Mycolicibacterium</taxon>
    </lineage>
</organism>
<dbReference type="KEGG" id="msm:MSMEG_1224"/>
<reference evidence="1 2" key="1">
    <citation type="submission" date="2006-10" db="EMBL/GenBank/DDBJ databases">
        <authorList>
            <person name="Fleischmann R.D."/>
            <person name="Dodson R.J."/>
            <person name="Haft D.H."/>
            <person name="Merkel J.S."/>
            <person name="Nelson W.C."/>
            <person name="Fraser C.M."/>
        </authorList>
    </citation>
    <scope>NUCLEOTIDE SEQUENCE [LARGE SCALE GENOMIC DNA]</scope>
    <source>
        <strain evidence="2">ATCC 700084 / mc(2)155</strain>
    </source>
</reference>
<dbReference type="Proteomes" id="UP000000757">
    <property type="component" value="Chromosome"/>
</dbReference>
<dbReference type="STRING" id="246196.MSMEG_1224"/>